<dbReference type="InterPro" id="IPR002877">
    <property type="entry name" value="RNA_MeTrfase_FtsJ_dom"/>
</dbReference>
<evidence type="ECO:0000259" key="8">
    <source>
        <dbReference type="PROSITE" id="PS51614"/>
    </source>
</evidence>
<protein>
    <recommendedName>
        <fullName evidence="2">Cap-specific mRNA (nucleoside-2'-O-)-methyltransferase 2</fullName>
        <ecNumber evidence="1">2.1.1.296</ecNumber>
    </recommendedName>
</protein>
<dbReference type="PANTHER" id="PTHR16121:SF2">
    <property type="entry name" value="CAP-SPECIFIC MRNA (NUCLEOSIDE-2'-O-)-METHYLTRANSFERASE 2"/>
    <property type="match status" value="1"/>
</dbReference>
<evidence type="ECO:0000256" key="6">
    <source>
        <dbReference type="ARBA" id="ARBA00049477"/>
    </source>
</evidence>
<comment type="caution">
    <text evidence="9">The sequence shown here is derived from an EMBL/GenBank/DDBJ whole genome shotgun (WGS) entry which is preliminary data.</text>
</comment>
<dbReference type="InterPro" id="IPR025807">
    <property type="entry name" value="Adrift-typ_MeTrfase"/>
</dbReference>
<evidence type="ECO:0000256" key="2">
    <source>
        <dbReference type="ARBA" id="ARBA00021134"/>
    </source>
</evidence>
<evidence type="ECO:0000313" key="9">
    <source>
        <dbReference type="EMBL" id="CAL8123797.1"/>
    </source>
</evidence>
<gene>
    <name evidence="9" type="ORF">ODALV1_LOCUS20321</name>
</gene>
<dbReference type="EC" id="2.1.1.296" evidence="1"/>
<keyword evidence="3 7" id="KW-0489">Methyltransferase</keyword>
<feature type="binding site" evidence="7">
    <location>
        <position position="777"/>
    </location>
    <ligand>
        <name>S-adenosyl-L-methionine</name>
        <dbReference type="ChEBI" id="CHEBI:59789"/>
    </ligand>
</feature>
<evidence type="ECO:0000256" key="1">
    <source>
        <dbReference type="ARBA" id="ARBA00012770"/>
    </source>
</evidence>
<evidence type="ECO:0000256" key="7">
    <source>
        <dbReference type="PROSITE-ProRule" id="PRU00946"/>
    </source>
</evidence>
<evidence type="ECO:0000256" key="3">
    <source>
        <dbReference type="ARBA" id="ARBA00022603"/>
    </source>
</evidence>
<dbReference type="SUPFAM" id="SSF53335">
    <property type="entry name" value="S-adenosyl-L-methionine-dependent methyltransferases"/>
    <property type="match status" value="1"/>
</dbReference>
<dbReference type="EMBL" id="CAXLJM020000068">
    <property type="protein sequence ID" value="CAL8123797.1"/>
    <property type="molecule type" value="Genomic_DNA"/>
</dbReference>
<comment type="catalytic activity">
    <reaction evidence="6">
        <text>a 5'-end (N(7)-methyl 5'-triphosphoguanosine)-(2'-O-methyl-ribonucleoside)-(ribonucleotide) in mRNA + S-adenosyl-L-methionine = a 5'-end (N(7)-methyl 5'-triphosphoguanosine)-(2'-O-methyl-ribonucleoside)-(2'-O-methyl-ribonucleotide) in mRNA + S-adenosyl-L-homocysteine + H(+)</text>
        <dbReference type="Rhea" id="RHEA:67024"/>
        <dbReference type="Rhea" id="RHEA-COMP:17169"/>
        <dbReference type="Rhea" id="RHEA-COMP:17170"/>
        <dbReference type="ChEBI" id="CHEBI:15378"/>
        <dbReference type="ChEBI" id="CHEBI:57856"/>
        <dbReference type="ChEBI" id="CHEBI:59789"/>
        <dbReference type="ChEBI" id="CHEBI:167612"/>
        <dbReference type="ChEBI" id="CHEBI:167614"/>
        <dbReference type="EC" id="2.1.1.296"/>
    </reaction>
</comment>
<dbReference type="Pfam" id="PF01728">
    <property type="entry name" value="FtsJ"/>
    <property type="match status" value="1"/>
</dbReference>
<dbReference type="PANTHER" id="PTHR16121">
    <property type="entry name" value="CAP-SPECIFIC MRNA (NUCLEOSIDE-2'-O-)-METHYLTRANSFERASE 1-RELATED"/>
    <property type="match status" value="1"/>
</dbReference>
<feature type="binding site" evidence="7">
    <location>
        <position position="796"/>
    </location>
    <ligand>
        <name>S-adenosyl-L-methionine</name>
        <dbReference type="ChEBI" id="CHEBI:59789"/>
    </ligand>
</feature>
<feature type="domain" description="Adrift-type SAM-dependent 2'-O-MTase" evidence="8">
    <location>
        <begin position="726"/>
        <end position="964"/>
    </location>
</feature>
<dbReference type="PROSITE" id="PS51614">
    <property type="entry name" value="SAM_MT_ADRIFT"/>
    <property type="match status" value="1"/>
</dbReference>
<keyword evidence="5 7" id="KW-0949">S-adenosyl-L-methionine</keyword>
<dbReference type="InterPro" id="IPR029063">
    <property type="entry name" value="SAM-dependent_MTases_sf"/>
</dbReference>
<keyword evidence="4 7" id="KW-0808">Transferase</keyword>
<feature type="active site" description="Proton acceptor" evidence="7">
    <location>
        <position position="917"/>
    </location>
</feature>
<evidence type="ECO:0000313" key="10">
    <source>
        <dbReference type="Proteomes" id="UP001642540"/>
    </source>
</evidence>
<accession>A0ABP1R9E3</accession>
<keyword evidence="10" id="KW-1185">Reference proteome</keyword>
<sequence length="1378" mass="155343">MSMSTQRKMVKVKCRVSLDYLKPATKIKKPDEDAVDGEGACQVIIPTEERVVDPNPVTQGVNEMIPEPEPTLSVEPVMKIDPAVESATASSISEPEPTLSVEPIMKIDPVLESASKRCAISEPEPNLSVKPVMKIDPAVESASKKCLISEPETLDCQQTSTVSPTSSGIPNKFSRKLKCRISFEDLGMVSKKPKTEMKEDILVVGNQAPSNELLSPSNTVHIQQGCSIISEDQSPVSPSSLSEEEPTKMETLGKIVEIEEENSGPSDLGQVPLSFRVSEYNVNEAPEETENSSRIFYSPERKRKCRISLQTLGPFVSKPKTEPEEDSVDGSQVSFEERLLAINETVKILEENDTCSDTSSVLLSTLSASALVKINAMDKITEVEVEEEPENCSDVSKIQLPSEVLMMESVGKNIETENGNDFSPHEPGNLITSMDLNEQISKEVEAPMASNAGRPKLTRGWISHIHHLVTRSKNDLEAETAAVCSKEVTTEIRPVEENVDEGDLEVLHPPVPMPLVKSIVKEPEWRSEMVPVPTPHIEVSRPVLGKITLDNLNLLLKSSITEEPKTNNINVSQAATEVITLSMDDSVVNAEEFSGSCNVTLEPVPSEFAEPESVIETSAEETEMFPEMPSNPHWIKPEILLREMWNKKTFLRSQSDDASMFILPDDDTILNAPALQIPELMVLKGRLNETKSQLDHFPLQEWHSHTKHMNIANKIMPNVKRIANPEFSSQAWGKMFEILCSYDIIPVDIINKADQIYNEEGSGKVAFDSIHLCEAPGAFVSAFNHFLKISYPAIDWNWMATTLSPYHESNDVSKMINDDRLILMSMDNWTFLEDFTGNILSYPNLKYIVKERQYKLLEPRKEVSGNEPETVLLVTADGSIDCQGNPSDQEKMVAHLHFGEIVTALMLLHKGGTFVLKIFTFLEASTICHLYFLSCVFEELHLFKPSVSKEGNSEVYVICLKYLGKDTIRQVLHKKLVRAIGSYEEELAKGNILFPLQSIPAFFIERVKDAAHLFCNYQMKIIMRNISCFPCDTRVYEIMMKPAQKLAADQWAEMTSVEPLPVTDRLFNDEKMKKALHVDVKEEQGCFADKVQRRNGNDLMKLAYIKADLMAYKVWKTPQTKTLFGGKFLIGNVKFEKSYQNIRSSRFCPGRLLTDREQVREICKRYMKELEFNGLKTLENICMGHSLKRVYKSMAKSCDVMLRDLEVMCFIKMTWDFVSKTDFEVQRNDLKRLLLGVKDLKKGHSMFLCRFPLLSRLQTGIIYCLTAVFEKVIIYADPEKNVVGIMLHQYKGLAQPENKKLFHSIDDIMSALEEDEFDRPVLEMVPVKTLIDFFPGEFLLNYNILLITQDMLRTVSVLDGIVLRMLPVADQLTSFYTA</sequence>
<feature type="binding site" evidence="7">
    <location>
        <position position="877"/>
    </location>
    <ligand>
        <name>S-adenosyl-L-methionine</name>
        <dbReference type="ChEBI" id="CHEBI:59789"/>
    </ligand>
</feature>
<dbReference type="Proteomes" id="UP001642540">
    <property type="component" value="Unassembled WGS sequence"/>
</dbReference>
<evidence type="ECO:0000256" key="5">
    <source>
        <dbReference type="ARBA" id="ARBA00022691"/>
    </source>
</evidence>
<organism evidence="9 10">
    <name type="scientific">Orchesella dallaii</name>
    <dbReference type="NCBI Taxonomy" id="48710"/>
    <lineage>
        <taxon>Eukaryota</taxon>
        <taxon>Metazoa</taxon>
        <taxon>Ecdysozoa</taxon>
        <taxon>Arthropoda</taxon>
        <taxon>Hexapoda</taxon>
        <taxon>Collembola</taxon>
        <taxon>Entomobryomorpha</taxon>
        <taxon>Entomobryoidea</taxon>
        <taxon>Orchesellidae</taxon>
        <taxon>Orchesellinae</taxon>
        <taxon>Orchesella</taxon>
    </lineage>
</organism>
<proteinExistence type="predicted"/>
<evidence type="ECO:0000256" key="4">
    <source>
        <dbReference type="ARBA" id="ARBA00022679"/>
    </source>
</evidence>
<name>A0ABP1R9E3_9HEXA</name>
<dbReference type="Gene3D" id="3.40.50.12760">
    <property type="match status" value="1"/>
</dbReference>
<reference evidence="9 10" key="1">
    <citation type="submission" date="2024-08" db="EMBL/GenBank/DDBJ databases">
        <authorList>
            <person name="Cucini C."/>
            <person name="Frati F."/>
        </authorList>
    </citation>
    <scope>NUCLEOTIDE SEQUENCE [LARGE SCALE GENOMIC DNA]</scope>
</reference>
<dbReference type="InterPro" id="IPR050851">
    <property type="entry name" value="mRNA_Cap_2O-Ribose_MeTrfase"/>
</dbReference>